<evidence type="ECO:0000313" key="3">
    <source>
        <dbReference type="Proteomes" id="UP001516061"/>
    </source>
</evidence>
<feature type="transmembrane region" description="Helical" evidence="1">
    <location>
        <begin position="290"/>
        <end position="308"/>
    </location>
</feature>
<evidence type="ECO:0000313" key="2">
    <source>
        <dbReference type="EMBL" id="NRT56865.1"/>
    </source>
</evidence>
<keyword evidence="3" id="KW-1185">Reference proteome</keyword>
<organism evidence="2 3">
    <name type="scientific">Sphaerotilus uruguayifluvii</name>
    <dbReference type="NCBI Taxonomy" id="2735897"/>
    <lineage>
        <taxon>Bacteria</taxon>
        <taxon>Pseudomonadati</taxon>
        <taxon>Pseudomonadota</taxon>
        <taxon>Betaproteobacteria</taxon>
        <taxon>Burkholderiales</taxon>
        <taxon>Sphaerotilaceae</taxon>
        <taxon>Sphaerotilus</taxon>
    </lineage>
</organism>
<feature type="transmembrane region" description="Helical" evidence="1">
    <location>
        <begin position="203"/>
        <end position="228"/>
    </location>
</feature>
<feature type="transmembrane region" description="Helical" evidence="1">
    <location>
        <begin position="136"/>
        <end position="155"/>
    </location>
</feature>
<feature type="transmembrane region" description="Helical" evidence="1">
    <location>
        <begin position="106"/>
        <end position="124"/>
    </location>
</feature>
<gene>
    <name evidence="2" type="ORF">HNQ01_002614</name>
</gene>
<protein>
    <recommendedName>
        <fullName evidence="4">O-antigen polymerase</fullName>
    </recommendedName>
</protein>
<accession>A0ABX2G3H7</accession>
<feature type="transmembrane region" description="Helical" evidence="1">
    <location>
        <begin position="234"/>
        <end position="257"/>
    </location>
</feature>
<feature type="transmembrane region" description="Helical" evidence="1">
    <location>
        <begin position="314"/>
        <end position="334"/>
    </location>
</feature>
<dbReference type="Proteomes" id="UP001516061">
    <property type="component" value="Unassembled WGS sequence"/>
</dbReference>
<comment type="caution">
    <text evidence="2">The sequence shown here is derived from an EMBL/GenBank/DDBJ whole genome shotgun (WGS) entry which is preliminary data.</text>
</comment>
<reference evidence="2 3" key="1">
    <citation type="submission" date="2020-05" db="EMBL/GenBank/DDBJ databases">
        <title>Genomic Encyclopedia of Type Strains, Phase IV (KMG-V): Genome sequencing to study the core and pangenomes of soil and plant-associated prokaryotes.</title>
        <authorList>
            <person name="Whitman W."/>
        </authorList>
    </citation>
    <scope>NUCLEOTIDE SEQUENCE [LARGE SCALE GENOMIC DNA]</scope>
    <source>
        <strain evidence="2 3">C29</strain>
    </source>
</reference>
<feature type="transmembrane region" description="Helical" evidence="1">
    <location>
        <begin position="368"/>
        <end position="387"/>
    </location>
</feature>
<evidence type="ECO:0000256" key="1">
    <source>
        <dbReference type="SAM" id="Phobius"/>
    </source>
</evidence>
<feature type="transmembrane region" description="Helical" evidence="1">
    <location>
        <begin position="175"/>
        <end position="191"/>
    </location>
</feature>
<feature type="transmembrane region" description="Helical" evidence="1">
    <location>
        <begin position="50"/>
        <end position="67"/>
    </location>
</feature>
<keyword evidence="1" id="KW-1133">Transmembrane helix</keyword>
<proteinExistence type="predicted"/>
<sequence>MKLIDRATSSRYVLWVSLLLIIYLSYRYPFQINFSGTSETYSDTPLPLQLFKYGFAFLFCLFLLLICRPSRLPADYVVYLCVVYFLAICAIVKATVLGEGSMVESAIWPLVASVFVFYSGPVSITQMSSYIGIVYAYALAWDLLQIALFFLTGRLPALAWSGTFSVRFGSFLDDPNGFSALCFLFLGWAYHQPAGWRKTVHTSLVVLMILASQSLTSIGFLGLIGLVWGARLLLALRGWLFFAAVFTVVVLAGLLYVGTHDLLMAIYEIKEGSISDHVAFKVSDIYDRGLLENLFGSAGFIFYEAWWVQGMVNFGIVWVTFFFLSCAYPLYVVASRWSAARQPTNKAVYLGMMLFMAFLMLGGVNLPFYTIFPVNFVYYMLVFLLLSRRLGAESSVRMVFA</sequence>
<feature type="transmembrane region" description="Helical" evidence="1">
    <location>
        <begin position="76"/>
        <end position="94"/>
    </location>
</feature>
<keyword evidence="1" id="KW-0472">Membrane</keyword>
<keyword evidence="1" id="KW-0812">Transmembrane</keyword>
<evidence type="ECO:0008006" key="4">
    <source>
        <dbReference type="Google" id="ProtNLM"/>
    </source>
</evidence>
<dbReference type="EMBL" id="JABSNM010000011">
    <property type="protein sequence ID" value="NRT56865.1"/>
    <property type="molecule type" value="Genomic_DNA"/>
</dbReference>
<name>A0ABX2G3H7_9BURK</name>
<feature type="transmembrane region" description="Helical" evidence="1">
    <location>
        <begin position="12"/>
        <end position="30"/>
    </location>
</feature>
<dbReference type="RefSeq" id="WP_173805883.1">
    <property type="nucleotide sequence ID" value="NZ_JABSNM010000011.1"/>
</dbReference>
<feature type="transmembrane region" description="Helical" evidence="1">
    <location>
        <begin position="346"/>
        <end position="362"/>
    </location>
</feature>